<proteinExistence type="predicted"/>
<reference evidence="3" key="1">
    <citation type="submission" date="2021-03" db="EMBL/GenBank/DDBJ databases">
        <title>Actinotalea soli sp. nov., isolated from soil.</title>
        <authorList>
            <person name="Ping W."/>
            <person name="Zhang J."/>
        </authorList>
    </citation>
    <scope>NUCLEOTIDE SEQUENCE</scope>
    <source>
        <strain evidence="3">BY-33</strain>
    </source>
</reference>
<dbReference type="RefSeq" id="WP_208056530.1">
    <property type="nucleotide sequence ID" value="NZ_JAGEMK010000008.1"/>
</dbReference>
<keyword evidence="4" id="KW-1185">Reference proteome</keyword>
<keyword evidence="2" id="KW-0472">Membrane</keyword>
<feature type="transmembrane region" description="Helical" evidence="2">
    <location>
        <begin position="12"/>
        <end position="37"/>
    </location>
</feature>
<evidence type="ECO:0000256" key="2">
    <source>
        <dbReference type="SAM" id="Phobius"/>
    </source>
</evidence>
<feature type="transmembrane region" description="Helical" evidence="2">
    <location>
        <begin position="165"/>
        <end position="195"/>
    </location>
</feature>
<dbReference type="AlphaFoldDB" id="A0A939LS37"/>
<sequence>MNQSLRGPKILTFSGVAALVLSIAAGVVAAVMFLGLLPTGVLSSNGGDGPDAVGSVEAPGTMEVDLEADLAYAFYLARDAGMSNARLESRPEVTGPDGEEVHVSSAPSVSGNIGRGGTRAATVGGFRADTSGTYTVDVPPALFAGDGARVILVEDQEVMPFVTGIFGTVVLVLVAVALGILALGLLAGGIVWWVVRRRAAPSAPSVPARP</sequence>
<comment type="caution">
    <text evidence="3">The sequence shown here is derived from an EMBL/GenBank/DDBJ whole genome shotgun (WGS) entry which is preliminary data.</text>
</comment>
<feature type="region of interest" description="Disordered" evidence="1">
    <location>
        <begin position="88"/>
        <end position="115"/>
    </location>
</feature>
<accession>A0A939LS37</accession>
<evidence type="ECO:0000313" key="3">
    <source>
        <dbReference type="EMBL" id="MBO1752838.1"/>
    </source>
</evidence>
<name>A0A939LS37_9CELL</name>
<dbReference type="Proteomes" id="UP000664209">
    <property type="component" value="Unassembled WGS sequence"/>
</dbReference>
<evidence type="ECO:0000256" key="1">
    <source>
        <dbReference type="SAM" id="MobiDB-lite"/>
    </source>
</evidence>
<keyword evidence="2" id="KW-1133">Transmembrane helix</keyword>
<evidence type="ECO:0000313" key="4">
    <source>
        <dbReference type="Proteomes" id="UP000664209"/>
    </source>
</evidence>
<gene>
    <name evidence="3" type="ORF">J4G33_13575</name>
</gene>
<keyword evidence="2" id="KW-0812">Transmembrane</keyword>
<protein>
    <submittedName>
        <fullName evidence="3">Uncharacterized protein</fullName>
    </submittedName>
</protein>
<organism evidence="3 4">
    <name type="scientific">Actinotalea soli</name>
    <dbReference type="NCBI Taxonomy" id="2819234"/>
    <lineage>
        <taxon>Bacteria</taxon>
        <taxon>Bacillati</taxon>
        <taxon>Actinomycetota</taxon>
        <taxon>Actinomycetes</taxon>
        <taxon>Micrococcales</taxon>
        <taxon>Cellulomonadaceae</taxon>
        <taxon>Actinotalea</taxon>
    </lineage>
</organism>
<dbReference type="EMBL" id="JAGEMK010000008">
    <property type="protein sequence ID" value="MBO1752838.1"/>
    <property type="molecule type" value="Genomic_DNA"/>
</dbReference>